<evidence type="ECO:0000313" key="3">
    <source>
        <dbReference type="EMBL" id="KZT00313.1"/>
    </source>
</evidence>
<keyword evidence="4" id="KW-1185">Reference proteome</keyword>
<organism evidence="3 4">
    <name type="scientific">Laetiporus sulphureus 93-53</name>
    <dbReference type="NCBI Taxonomy" id="1314785"/>
    <lineage>
        <taxon>Eukaryota</taxon>
        <taxon>Fungi</taxon>
        <taxon>Dikarya</taxon>
        <taxon>Basidiomycota</taxon>
        <taxon>Agaricomycotina</taxon>
        <taxon>Agaricomycetes</taxon>
        <taxon>Polyporales</taxon>
        <taxon>Laetiporus</taxon>
    </lineage>
</organism>
<feature type="domain" description="Glucose-methanol-choline oxidoreductase C-terminal" evidence="2">
    <location>
        <begin position="218"/>
        <end position="342"/>
    </location>
</feature>
<gene>
    <name evidence="3" type="ORF">LAESUDRAFT_718231</name>
</gene>
<dbReference type="STRING" id="1314785.A0A165B5Y2"/>
<accession>A0A165B5Y2</accession>
<sequence>MALRVLSLATSDSAINHPIVQDTVRRQVSSVCESPQSLIVMLDYTSSNASSNAEDPRIKGPFFRRRNVSMWTDGTVQDVICVAREVIIEDHWVNCNKHQVSVPADLSYATTLDIQLMVKVLSIIVLLLEMSPNVTLTEVKVALLKFIHNIAAKEVDQYPSGLRVQYEMQLELMKDAYVPLWIPDSKLSAYADRGNEAEPHMFSFSQTRLSLFPVVSHPISCGTIHINSADPKMNPTIRVDPRYYYEQEADLEIILDSFKYVRKIAHTEPFKDIVIAEMMQESNIAHDGQLRDGSHLKVTVQALLDGLAYVNCESCCMIGSLCMLLKEKDRIVDPSLKVYGMKCHRSECVSSMFRSGVPLEVSSHMQDRLVFRIKPDIIKK</sequence>
<dbReference type="InterPro" id="IPR012132">
    <property type="entry name" value="GMC_OxRdtase"/>
</dbReference>
<protein>
    <submittedName>
        <fullName evidence="3">GMC oxidoreductase</fullName>
    </submittedName>
</protein>
<dbReference type="SUPFAM" id="SSF54373">
    <property type="entry name" value="FAD-linked reductases, C-terminal domain"/>
    <property type="match status" value="1"/>
</dbReference>
<comment type="cofactor">
    <cofactor evidence="1">
        <name>FAD</name>
        <dbReference type="ChEBI" id="CHEBI:57692"/>
    </cofactor>
</comment>
<dbReference type="Proteomes" id="UP000076871">
    <property type="component" value="Unassembled WGS sequence"/>
</dbReference>
<dbReference type="AlphaFoldDB" id="A0A165B5Y2"/>
<dbReference type="PANTHER" id="PTHR11552">
    <property type="entry name" value="GLUCOSE-METHANOL-CHOLINE GMC OXIDOREDUCTASE"/>
    <property type="match status" value="1"/>
</dbReference>
<dbReference type="GO" id="GO:0016614">
    <property type="term" value="F:oxidoreductase activity, acting on CH-OH group of donors"/>
    <property type="evidence" value="ECO:0007669"/>
    <property type="project" value="InterPro"/>
</dbReference>
<proteinExistence type="predicted"/>
<dbReference type="RefSeq" id="XP_040758053.1">
    <property type="nucleotide sequence ID" value="XM_040907412.1"/>
</dbReference>
<dbReference type="GO" id="GO:0050660">
    <property type="term" value="F:flavin adenine dinucleotide binding"/>
    <property type="evidence" value="ECO:0007669"/>
    <property type="project" value="InterPro"/>
</dbReference>
<dbReference type="InParanoid" id="A0A165B5Y2"/>
<evidence type="ECO:0000256" key="1">
    <source>
        <dbReference type="ARBA" id="ARBA00001974"/>
    </source>
</evidence>
<evidence type="ECO:0000259" key="2">
    <source>
        <dbReference type="Pfam" id="PF05199"/>
    </source>
</evidence>
<dbReference type="Pfam" id="PF05199">
    <property type="entry name" value="GMC_oxred_C"/>
    <property type="match status" value="1"/>
</dbReference>
<dbReference type="EMBL" id="KV427689">
    <property type="protein sequence ID" value="KZT00313.1"/>
    <property type="molecule type" value="Genomic_DNA"/>
</dbReference>
<name>A0A165B5Y2_9APHY</name>
<dbReference type="GeneID" id="63824441"/>
<dbReference type="Gene3D" id="3.30.560.10">
    <property type="entry name" value="Glucose Oxidase, domain 3"/>
    <property type="match status" value="1"/>
</dbReference>
<dbReference type="InterPro" id="IPR007867">
    <property type="entry name" value="GMC_OxRtase_C"/>
</dbReference>
<dbReference type="PANTHER" id="PTHR11552:SF147">
    <property type="entry name" value="CHOLINE DEHYDROGENASE, MITOCHONDRIAL"/>
    <property type="match status" value="1"/>
</dbReference>
<dbReference type="OrthoDB" id="269227at2759"/>
<reference evidence="3 4" key="1">
    <citation type="journal article" date="2016" name="Mol. Biol. Evol.">
        <title>Comparative Genomics of Early-Diverging Mushroom-Forming Fungi Provides Insights into the Origins of Lignocellulose Decay Capabilities.</title>
        <authorList>
            <person name="Nagy L.G."/>
            <person name="Riley R."/>
            <person name="Tritt A."/>
            <person name="Adam C."/>
            <person name="Daum C."/>
            <person name="Floudas D."/>
            <person name="Sun H."/>
            <person name="Yadav J.S."/>
            <person name="Pangilinan J."/>
            <person name="Larsson K.H."/>
            <person name="Matsuura K."/>
            <person name="Barry K."/>
            <person name="Labutti K."/>
            <person name="Kuo R."/>
            <person name="Ohm R.A."/>
            <person name="Bhattacharya S.S."/>
            <person name="Shirouzu T."/>
            <person name="Yoshinaga Y."/>
            <person name="Martin F.M."/>
            <person name="Grigoriev I.V."/>
            <person name="Hibbett D.S."/>
        </authorList>
    </citation>
    <scope>NUCLEOTIDE SEQUENCE [LARGE SCALE GENOMIC DNA]</scope>
    <source>
        <strain evidence="3 4">93-53</strain>
    </source>
</reference>
<evidence type="ECO:0000313" key="4">
    <source>
        <dbReference type="Proteomes" id="UP000076871"/>
    </source>
</evidence>